<reference evidence="3 4" key="1">
    <citation type="submission" date="2024-02" db="EMBL/GenBank/DDBJ databases">
        <authorList>
            <person name="Daric V."/>
            <person name="Darras S."/>
        </authorList>
    </citation>
    <scope>NUCLEOTIDE SEQUENCE [LARGE SCALE GENOMIC DNA]</scope>
</reference>
<accession>A0ABP0FWZ7</accession>
<feature type="region of interest" description="Disordered" evidence="1">
    <location>
        <begin position="203"/>
        <end position="229"/>
    </location>
</feature>
<feature type="compositionally biased region" description="Acidic residues" evidence="1">
    <location>
        <begin position="151"/>
        <end position="164"/>
    </location>
</feature>
<name>A0ABP0FWZ7_CLALP</name>
<keyword evidence="2" id="KW-1133">Transmembrane helix</keyword>
<proteinExistence type="predicted"/>
<evidence type="ECO:0000313" key="3">
    <source>
        <dbReference type="EMBL" id="CAK8683247.1"/>
    </source>
</evidence>
<feature type="compositionally biased region" description="Low complexity" evidence="1">
    <location>
        <begin position="165"/>
        <end position="174"/>
    </location>
</feature>
<comment type="caution">
    <text evidence="3">The sequence shown here is derived from an EMBL/GenBank/DDBJ whole genome shotgun (WGS) entry which is preliminary data.</text>
</comment>
<keyword evidence="2" id="KW-0472">Membrane</keyword>
<sequence length="501" mass="57468">MTRDEIHLKMYRIELYAYLLGVCCFVLPLSTCFPYNAVLGDQINEDIGNEDPSLTFPPNTTIEAKSYESYQTTKHREPEVDENLVENTNEPNLIPNDFNPDDNRTQESLEGVTEDSYQSDENPAFNYEQGSEPDKQEEENSEDLQNKISSFEDDGIDTIIDESQENSTETTESYYETANETAYDNYEYDDGNDIEDEVNERATVQSYSETTANPQESKYNPEDTSYESTENNDLISDLTNNINSPTSESATQSYDQFNASNNIEDTSNDYYSNDFLLNQDGGEPNNRSNDYNNNEGTEEGGDYEYNNNELVFLTDEKIENNETKGYDSIATNGEDGEGDDYEYKNNELVFLTDDKIEENETKSYEDIATDDEELTVENESEKFFPNDNDEQSIYDSDGANYGEDKDEEIKNTSDDNQVVNEEDALTLQKEINKMVEYSSLSPMWIFSFFLILIVIFILLYCGSLGNCFRYVIGAYKEFHGRQRARRRDGYTLMPQSDTKCA</sequence>
<organism evidence="3 4">
    <name type="scientific">Clavelina lepadiformis</name>
    <name type="common">Light-bulb sea squirt</name>
    <name type="synonym">Ascidia lepadiformis</name>
    <dbReference type="NCBI Taxonomy" id="159417"/>
    <lineage>
        <taxon>Eukaryota</taxon>
        <taxon>Metazoa</taxon>
        <taxon>Chordata</taxon>
        <taxon>Tunicata</taxon>
        <taxon>Ascidiacea</taxon>
        <taxon>Aplousobranchia</taxon>
        <taxon>Clavelinidae</taxon>
        <taxon>Clavelina</taxon>
    </lineage>
</organism>
<dbReference type="Proteomes" id="UP001642483">
    <property type="component" value="Unassembled WGS sequence"/>
</dbReference>
<feature type="transmembrane region" description="Helical" evidence="2">
    <location>
        <begin position="443"/>
        <end position="461"/>
    </location>
</feature>
<keyword evidence="4" id="KW-1185">Reference proteome</keyword>
<feature type="transmembrane region" description="Helical" evidence="2">
    <location>
        <begin position="15"/>
        <end position="37"/>
    </location>
</feature>
<feature type="region of interest" description="Disordered" evidence="1">
    <location>
        <begin position="377"/>
        <end position="416"/>
    </location>
</feature>
<dbReference type="EMBL" id="CAWYQH010000097">
    <property type="protein sequence ID" value="CAK8683247.1"/>
    <property type="molecule type" value="Genomic_DNA"/>
</dbReference>
<evidence type="ECO:0000313" key="4">
    <source>
        <dbReference type="Proteomes" id="UP001642483"/>
    </source>
</evidence>
<feature type="region of interest" description="Disordered" evidence="1">
    <location>
        <begin position="68"/>
        <end position="174"/>
    </location>
</feature>
<gene>
    <name evidence="3" type="ORF">CVLEPA_LOCUS14339</name>
</gene>
<evidence type="ECO:0000256" key="2">
    <source>
        <dbReference type="SAM" id="Phobius"/>
    </source>
</evidence>
<evidence type="ECO:0000256" key="1">
    <source>
        <dbReference type="SAM" id="MobiDB-lite"/>
    </source>
</evidence>
<feature type="region of interest" description="Disordered" evidence="1">
    <location>
        <begin position="274"/>
        <end position="303"/>
    </location>
</feature>
<protein>
    <submittedName>
        <fullName evidence="3">Uncharacterized protein</fullName>
    </submittedName>
</protein>
<keyword evidence="2" id="KW-0812">Transmembrane</keyword>